<protein>
    <submittedName>
        <fullName evidence="1">Uncharacterized protein</fullName>
    </submittedName>
</protein>
<comment type="caution">
    <text evidence="1">The sequence shown here is derived from an EMBL/GenBank/DDBJ whole genome shotgun (WGS) entry which is preliminary data.</text>
</comment>
<dbReference type="AlphaFoldDB" id="A0A1Q8YJH6"/>
<proteinExistence type="predicted"/>
<gene>
    <name evidence="1" type="ORF">BLL52_0431</name>
</gene>
<dbReference type="STRING" id="81479.RA876_16225"/>
<dbReference type="RefSeq" id="WP_075585053.1">
    <property type="nucleotide sequence ID" value="NZ_MSYM01000005.1"/>
</dbReference>
<dbReference type="Proteomes" id="UP000185911">
    <property type="component" value="Unassembled WGS sequence"/>
</dbReference>
<evidence type="ECO:0000313" key="2">
    <source>
        <dbReference type="Proteomes" id="UP000185911"/>
    </source>
</evidence>
<dbReference type="EMBL" id="MSYM01000005">
    <property type="protein sequence ID" value="OLP08143.1"/>
    <property type="molecule type" value="Genomic_DNA"/>
</dbReference>
<name>A0A1Q8YJH6_9BURK</name>
<reference evidence="1 2" key="1">
    <citation type="submission" date="2017-01" db="EMBL/GenBank/DDBJ databases">
        <title>Genome sequence of Rhodoferax antarcticus ANT.BR, a psychrophilic purple nonsulfur bacterium from an Antarctic microbial mat.</title>
        <authorList>
            <person name="Baker J."/>
            <person name="Riester C."/>
            <person name="Skinner B."/>
            <person name="Newell A."/>
            <person name="Swingley W."/>
            <person name="Madigan M."/>
            <person name="Jung D."/>
            <person name="Asao M."/>
            <person name="Chen M."/>
            <person name="Loughlin P."/>
            <person name="Pan H."/>
            <person name="Lin S."/>
            <person name="Li N."/>
            <person name="Shaw J."/>
            <person name="Prado M."/>
            <person name="Sherman C."/>
            <person name="Li X."/>
            <person name="Tang J."/>
            <person name="Blankenship R."/>
            <person name="Zhao T."/>
            <person name="Touchman J."/>
            <person name="Sattley M."/>
        </authorList>
    </citation>
    <scope>NUCLEOTIDE SEQUENCE [LARGE SCALE GENOMIC DNA]</scope>
    <source>
        <strain evidence="1 2">ANT.BR</strain>
    </source>
</reference>
<accession>A0A1Q8YJH6</accession>
<organism evidence="1 2">
    <name type="scientific">Rhodoferax antarcticus ANT.BR</name>
    <dbReference type="NCBI Taxonomy" id="1111071"/>
    <lineage>
        <taxon>Bacteria</taxon>
        <taxon>Pseudomonadati</taxon>
        <taxon>Pseudomonadota</taxon>
        <taxon>Betaproteobacteria</taxon>
        <taxon>Burkholderiales</taxon>
        <taxon>Comamonadaceae</taxon>
        <taxon>Rhodoferax</taxon>
    </lineage>
</organism>
<sequence>MRQLLTNPGDIAGIVHDQAAPLEQIKEVRADLYGIRTTLQVDGKPIKFEIVLEGRIQLATPTAEDEISGVATLSELDSPPPSCWPIQIAGADGVFKRDVIDLAMVKPKAVVWQRLRALRRSCEAVRQIAHLFTACHARGPNQPSYTCNPWVKPRTFLHRNHVQPARLPPMHS</sequence>
<keyword evidence="2" id="KW-1185">Reference proteome</keyword>
<evidence type="ECO:0000313" key="1">
    <source>
        <dbReference type="EMBL" id="OLP08143.1"/>
    </source>
</evidence>